<sequence length="573" mass="63390">MDAINTEIKGFDWESVRAQIGRIRQAFGASSVACGVLHRGKPAFHHAEGFADVRTQRVPDADTIYPIASCSKAFTSATCAILVDEGLLSWDRPVSSYLPEFQTVHNAEVSQRATLVDLCSHSTGLAPMDHAIIGFHDEYLNDGVDQVKISSNLPVLCDFRTAFVYNNFTYGVVGEVISRVCNKSIGSVMADKIFEPLGLLRTYVRTADYPPDGNVAKGYSVLDDGSFLAVGDPEIQDGSAHAGAGLVRSTVNDMLRWAKAVMQAEKQQELVTSSQDMPVKKPPLPGVAFTRSEQRCIISDPTEAEGENSYGLGWFRHTIPSQWLGSISPNFMLLPDPPVIGQHSPERLAISHYGAMGGFLSALYTFPETCSAVVVLANSSPSRGDPTDLIAQSLCQELFDMKPRVPLELFALRAAETSRLIWPALVHSWVLAREKTDMVPVLTDYIGTYRNSGLQLRIDVFESQRSSKCLGRQQHDPEPLSFTVNSHARQTAKLKHYQLDVWTFLPNSRDDASRKGMELYMALPLVLLSFVRDKTGQVRWLDWDLYGGGGQPELHDVYYIVDPVRFERVSSLV</sequence>
<reference evidence="1 2" key="1">
    <citation type="journal article" date="2022" name="New Phytol.">
        <title>Ecological generalism drives hyperdiversity of secondary metabolite gene clusters in xylarialean endophytes.</title>
        <authorList>
            <person name="Franco M.E.E."/>
            <person name="Wisecaver J.H."/>
            <person name="Arnold A.E."/>
            <person name="Ju Y.M."/>
            <person name="Slot J.C."/>
            <person name="Ahrendt S."/>
            <person name="Moore L.P."/>
            <person name="Eastman K.E."/>
            <person name="Scott K."/>
            <person name="Konkel Z."/>
            <person name="Mondo S.J."/>
            <person name="Kuo A."/>
            <person name="Hayes R.D."/>
            <person name="Haridas S."/>
            <person name="Andreopoulos B."/>
            <person name="Riley R."/>
            <person name="LaButti K."/>
            <person name="Pangilinan J."/>
            <person name="Lipzen A."/>
            <person name="Amirebrahimi M."/>
            <person name="Yan J."/>
            <person name="Adam C."/>
            <person name="Keymanesh K."/>
            <person name="Ng V."/>
            <person name="Louie K."/>
            <person name="Northen T."/>
            <person name="Drula E."/>
            <person name="Henrissat B."/>
            <person name="Hsieh H.M."/>
            <person name="Youens-Clark K."/>
            <person name="Lutzoni F."/>
            <person name="Miadlikowska J."/>
            <person name="Eastwood D.C."/>
            <person name="Hamelin R.C."/>
            <person name="Grigoriev I.V."/>
            <person name="U'Ren J.M."/>
        </authorList>
    </citation>
    <scope>NUCLEOTIDE SEQUENCE [LARGE SCALE GENOMIC DNA]</scope>
    <source>
        <strain evidence="1 2">CBS 119005</strain>
    </source>
</reference>
<keyword evidence="2" id="KW-1185">Reference proteome</keyword>
<dbReference type="Proteomes" id="UP001497700">
    <property type="component" value="Unassembled WGS sequence"/>
</dbReference>
<proteinExistence type="predicted"/>
<name>A0ACB9ZEV7_9PEZI</name>
<gene>
    <name evidence="1" type="ORF">F4820DRAFT_13183</name>
</gene>
<accession>A0ACB9ZEV7</accession>
<evidence type="ECO:0000313" key="2">
    <source>
        <dbReference type="Proteomes" id="UP001497700"/>
    </source>
</evidence>
<organism evidence="1 2">
    <name type="scientific">Hypoxylon rubiginosum</name>
    <dbReference type="NCBI Taxonomy" id="110542"/>
    <lineage>
        <taxon>Eukaryota</taxon>
        <taxon>Fungi</taxon>
        <taxon>Dikarya</taxon>
        <taxon>Ascomycota</taxon>
        <taxon>Pezizomycotina</taxon>
        <taxon>Sordariomycetes</taxon>
        <taxon>Xylariomycetidae</taxon>
        <taxon>Xylariales</taxon>
        <taxon>Hypoxylaceae</taxon>
        <taxon>Hypoxylon</taxon>
    </lineage>
</organism>
<evidence type="ECO:0000313" key="1">
    <source>
        <dbReference type="EMBL" id="KAI4869533.1"/>
    </source>
</evidence>
<protein>
    <submittedName>
        <fullName evidence="1">Beta-lactamase/transpeptidase-like protein</fullName>
    </submittedName>
</protein>
<dbReference type="EMBL" id="MU393430">
    <property type="protein sequence ID" value="KAI4869533.1"/>
    <property type="molecule type" value="Genomic_DNA"/>
</dbReference>
<comment type="caution">
    <text evidence="1">The sequence shown here is derived from an EMBL/GenBank/DDBJ whole genome shotgun (WGS) entry which is preliminary data.</text>
</comment>